<proteinExistence type="predicted"/>
<dbReference type="Proteomes" id="UP001162992">
    <property type="component" value="Chromosome 14"/>
</dbReference>
<gene>
    <name evidence="1" type="ORF">O6H91_14G060500</name>
</gene>
<sequence>MALRPRRLVRGAGRRVAAAGKDGGVGGLCRQLSCLERPLDDALQRVEDLIRRGFQVSIHIFHRLLKSCINSKNLAAGRQLQTLMLSNGHEFNAYLGNHLIRLFASCGSLNEAIQAFRKLPGPDIHSWAAIISAHVKSEHGEGAIKLYHEMQRSPLKPNDYVYVAVLQACTDTANLAEGRLIHGQLVENGYGSNVFVGNTLVDMYSKCGSLHDASSVFEKLPSRDIVSWNAMITGHAQNGHINGAFKLFQTMLEEGLKPDAFTYVSILKACRNEKAPELGRVMHRHIVESGYDSDELVGSILIDMYAKWGCIDEAHRVFDRLPKRYTVSWNTLITGYVQNELGQDALQLYERMLQQSVKPDGITFVSVLKACSGLGAVDQGKSIHSQIIKSRLESDVFVGSTLVDMYAKYGNMEEAFRAFDKIQNKNLVSWNAIIAGYAQHARGREALQLFERMQLDGIKPNGITFVSTLKACSTIAAMDQGKKIHAQISKDQLDSDMFVASALVDMYSKCGSLDHARQVFDKLPRRDVVMWNAMIGGYVQHGFAKDALKLFTDLQQQDINPNVVTFLSLLKACTDLQSLDDAKPVLAEIKKTGLESNALVGNTLVDMFAKCGSLEKAEEAFANLSERNVVSWNALISGYVKTGGGRQALELYKKMRSQGVKPDVITFVNLLKACGSILAVDEGRLIHSEIKKSELESNAFIGSSLVDMYANCGDLNEARQVFDKLSKRDVVLWNAMIEGYAQRGFSEQAFEILGAMQQEGIIPDNATIVSVLKACGSIKSLERGKLIHALINEHVLSDPLLGNALVDMYVKCGSLDDACEVFETLTPKSAISWNSLIAGYSHQGFGQQALQLFKEMQTQGIKPDKFTFWSILKACGSIPDLNEGKLIHMQISKSPFNSDPFVRSALADMYAKCGSLDEAQGVFDELVEKDLASWNAMIAGYATNGGGEQAILLFQKMQQTDVKPDAITFSNVLKACGNITSIEHGKLIHHFLVKSGIQPNLHVGNTLVDMYAKCGSLDEAHQVFEDLLEKDLVTWNALMGGYAQHGLGPQALRLFDKMKQEGMMPDDITFINLLSACSHSRLVDEGVCLFRSMFQDYGMIPKIQHYVCMVDLLSRAGNLCEAEHFINTMPCKPDATVWMPLLGACQTYANVELGGRSFASILKIDPTNFAAHVLMSNIYAAAGRWKDTAFIKKNMNLAGTLKAPGLDD</sequence>
<accession>A0ACC2BPV1</accession>
<keyword evidence="2" id="KW-1185">Reference proteome</keyword>
<comment type="caution">
    <text evidence="1">The sequence shown here is derived from an EMBL/GenBank/DDBJ whole genome shotgun (WGS) entry which is preliminary data.</text>
</comment>
<dbReference type="EMBL" id="CM055105">
    <property type="protein sequence ID" value="KAJ7531824.1"/>
    <property type="molecule type" value="Genomic_DNA"/>
</dbReference>
<protein>
    <submittedName>
        <fullName evidence="1">Uncharacterized protein</fullName>
    </submittedName>
</protein>
<name>A0ACC2BPV1_DIPCM</name>
<evidence type="ECO:0000313" key="2">
    <source>
        <dbReference type="Proteomes" id="UP001162992"/>
    </source>
</evidence>
<evidence type="ECO:0000313" key="1">
    <source>
        <dbReference type="EMBL" id="KAJ7531824.1"/>
    </source>
</evidence>
<organism evidence="1 2">
    <name type="scientific">Diphasiastrum complanatum</name>
    <name type="common">Issler's clubmoss</name>
    <name type="synonym">Lycopodium complanatum</name>
    <dbReference type="NCBI Taxonomy" id="34168"/>
    <lineage>
        <taxon>Eukaryota</taxon>
        <taxon>Viridiplantae</taxon>
        <taxon>Streptophyta</taxon>
        <taxon>Embryophyta</taxon>
        <taxon>Tracheophyta</taxon>
        <taxon>Lycopodiopsida</taxon>
        <taxon>Lycopodiales</taxon>
        <taxon>Lycopodiaceae</taxon>
        <taxon>Lycopodioideae</taxon>
        <taxon>Diphasiastrum</taxon>
    </lineage>
</organism>
<reference evidence="2" key="1">
    <citation type="journal article" date="2024" name="Proc. Natl. Acad. Sci. U.S.A.">
        <title>Extraordinary preservation of gene collinearity over three hundred million years revealed in homosporous lycophytes.</title>
        <authorList>
            <person name="Li C."/>
            <person name="Wickell D."/>
            <person name="Kuo L.Y."/>
            <person name="Chen X."/>
            <person name="Nie B."/>
            <person name="Liao X."/>
            <person name="Peng D."/>
            <person name="Ji J."/>
            <person name="Jenkins J."/>
            <person name="Williams M."/>
            <person name="Shu S."/>
            <person name="Plott C."/>
            <person name="Barry K."/>
            <person name="Rajasekar S."/>
            <person name="Grimwood J."/>
            <person name="Han X."/>
            <person name="Sun S."/>
            <person name="Hou Z."/>
            <person name="He W."/>
            <person name="Dai G."/>
            <person name="Sun C."/>
            <person name="Schmutz J."/>
            <person name="Leebens-Mack J.H."/>
            <person name="Li F.W."/>
            <person name="Wang L."/>
        </authorList>
    </citation>
    <scope>NUCLEOTIDE SEQUENCE [LARGE SCALE GENOMIC DNA]</scope>
    <source>
        <strain evidence="2">cv. PW_Plant_1</strain>
    </source>
</reference>